<evidence type="ECO:0000313" key="1">
    <source>
        <dbReference type="EMBL" id="GGO83318.1"/>
    </source>
</evidence>
<gene>
    <name evidence="1" type="ORF">GCM10011348_26800</name>
</gene>
<proteinExistence type="predicted"/>
<dbReference type="AlphaFoldDB" id="A0A917ZIC0"/>
<evidence type="ECO:0000313" key="2">
    <source>
        <dbReference type="Proteomes" id="UP000599578"/>
    </source>
</evidence>
<comment type="caution">
    <text evidence="1">The sequence shown here is derived from an EMBL/GenBank/DDBJ whole genome shotgun (WGS) entry which is preliminary data.</text>
</comment>
<accession>A0A917ZIC0</accession>
<dbReference type="EMBL" id="BMLT01000006">
    <property type="protein sequence ID" value="GGO83318.1"/>
    <property type="molecule type" value="Genomic_DNA"/>
</dbReference>
<protein>
    <submittedName>
        <fullName evidence="1">Uncharacterized protein</fullName>
    </submittedName>
</protein>
<keyword evidence="2" id="KW-1185">Reference proteome</keyword>
<reference evidence="1 2" key="1">
    <citation type="journal article" date="2014" name="Int. J. Syst. Evol. Microbiol.">
        <title>Complete genome sequence of Corynebacterium casei LMG S-19264T (=DSM 44701T), isolated from a smear-ripened cheese.</title>
        <authorList>
            <consortium name="US DOE Joint Genome Institute (JGI-PGF)"/>
            <person name="Walter F."/>
            <person name="Albersmeier A."/>
            <person name="Kalinowski J."/>
            <person name="Ruckert C."/>
        </authorList>
    </citation>
    <scope>NUCLEOTIDE SEQUENCE [LARGE SCALE GENOMIC DNA]</scope>
    <source>
        <strain evidence="1 2">CGMCC 1.7286</strain>
    </source>
</reference>
<name>A0A917ZIC0_9GAMM</name>
<dbReference type="Proteomes" id="UP000599578">
    <property type="component" value="Unassembled WGS sequence"/>
</dbReference>
<organism evidence="1 2">
    <name type="scientific">Marinobacterium nitratireducens</name>
    <dbReference type="NCBI Taxonomy" id="518897"/>
    <lineage>
        <taxon>Bacteria</taxon>
        <taxon>Pseudomonadati</taxon>
        <taxon>Pseudomonadota</taxon>
        <taxon>Gammaproteobacteria</taxon>
        <taxon>Oceanospirillales</taxon>
        <taxon>Oceanospirillaceae</taxon>
        <taxon>Marinobacterium</taxon>
    </lineage>
</organism>
<sequence length="104" mass="11559">MPSEWENRQSELGSFVYRADGSVVLRIEGRDVDLEELSSPEEIGSGKVVTLNSLGLIAIKGSPIVEVRGTSGRIPFCYVVHVFKDQPSKFMGGCPKERYRHVPH</sequence>